<keyword evidence="1" id="KW-0175">Coiled coil</keyword>
<feature type="transmembrane region" description="Helical" evidence="3">
    <location>
        <begin position="88"/>
        <end position="112"/>
    </location>
</feature>
<feature type="transmembrane region" description="Helical" evidence="3">
    <location>
        <begin position="189"/>
        <end position="210"/>
    </location>
</feature>
<feature type="transmembrane region" description="Helical" evidence="3">
    <location>
        <begin position="256"/>
        <end position="276"/>
    </location>
</feature>
<feature type="transmembrane region" description="Helical" evidence="3">
    <location>
        <begin position="124"/>
        <end position="145"/>
    </location>
</feature>
<comment type="caution">
    <text evidence="4">The sequence shown here is derived from an EMBL/GenBank/DDBJ whole genome shotgun (WGS) entry which is preliminary data.</text>
</comment>
<gene>
    <name evidence="4" type="ORF">A3K51_02140</name>
</gene>
<dbReference type="Proteomes" id="UP000178085">
    <property type="component" value="Unassembled WGS sequence"/>
</dbReference>
<evidence type="ECO:0000313" key="5">
    <source>
        <dbReference type="Proteomes" id="UP000178085"/>
    </source>
</evidence>
<dbReference type="AlphaFoldDB" id="A0A1F4NQI8"/>
<keyword evidence="3" id="KW-1133">Transmembrane helix</keyword>
<proteinExistence type="predicted"/>
<feature type="transmembrane region" description="Helical" evidence="3">
    <location>
        <begin position="45"/>
        <end position="68"/>
    </location>
</feature>
<reference evidence="4 5" key="1">
    <citation type="journal article" date="2016" name="Nat. Commun.">
        <title>Thousands of microbial genomes shed light on interconnected biogeochemical processes in an aquifer system.</title>
        <authorList>
            <person name="Anantharaman K."/>
            <person name="Brown C.T."/>
            <person name="Hug L.A."/>
            <person name="Sharon I."/>
            <person name="Castelle C.J."/>
            <person name="Probst A.J."/>
            <person name="Thomas B.C."/>
            <person name="Singh A."/>
            <person name="Wilkins M.J."/>
            <person name="Karaoz U."/>
            <person name="Brodie E.L."/>
            <person name="Williams K.H."/>
            <person name="Hubbard S.S."/>
            <person name="Banfield J.F."/>
        </authorList>
    </citation>
    <scope>NUCLEOTIDE SEQUENCE [LARGE SCALE GENOMIC DNA]</scope>
</reference>
<sequence length="926" mass="99888">MANLIWLNSTSKKINTKTMDPITITLLAALGLGVGIIAQPVLKVIVGGLIIGIEAFLAMINSFLLWIINEVVLKGQNLILGSPAVLQAWGVMTMAANVLFFLALVAFAIMIITRSGGYNFKKAITGLITSVALANLSYQIVLVLIEVGDALKNTAHTMLGFEPSQIETFVNDINLLFSPKVVGGYDVDLVKYIGLSLMMLAVYAISTYVFFRLAFVLIERAVRLIILTIFGPIMFALSLLPHKDLQGMAQTWWSDLIRWILVLPLAYLLLGIASMLKPSDTNSIGQLIIDSFTSPAGSNAGLNSGASAATFMYYIVVIALMLAAANTPGTLKVPISAATKFMTDLANKPFQASSKAISATAGKYWQLGMEGFKGSKAGGLLRQMDVNMAALDTRVKSAKKVGELATRKGVMDKLQPGDERTLADYDNKENKYIESQLPRFGASSMDDLSSAEKTALKLEFENRNPGLVSKRDQAADRDNSFLADMVDVKMKTEPTGKGAADELKEAYEAYGASPTLLNARKLKIAQAVMRRVRNATRDKEERIQIEKDHNNLLDQPFKTLQPDGSMESRTGDDLLKQAGYRWSKGKYAPPKSGEADDETAGVSGAGGANYGDLAKSSATLKSLEDGLNKLNTAIQALSQETETAADGLKGLSTAEQEAANRAVEAGKQLDPQTLKALVDNPGLRDNLSELSSNTDKATVNNLTSDQKKELDNIASTTTNQAAREIKTNDYLKGIGVDETTSAKLASVLSSGIKPEDINNARIFAAGATSPNALTSIKTIIENNQQISGLEQQKATEEANRTAAEQSVNQQQSAINAQINNQSQYTSNVTASLNKTSSPTGDSPKDYLENEIPKLRQEILTALQNTADPIQAAQESRNSVLNATQNGNITQALDHFDLNSLELDGRELDVNRVLKTLDSIITNKPKS</sequence>
<feature type="region of interest" description="Disordered" evidence="2">
    <location>
        <begin position="825"/>
        <end position="845"/>
    </location>
</feature>
<keyword evidence="3" id="KW-0812">Transmembrane</keyword>
<evidence type="ECO:0000256" key="2">
    <source>
        <dbReference type="SAM" id="MobiDB-lite"/>
    </source>
</evidence>
<feature type="transmembrane region" description="Helical" evidence="3">
    <location>
        <begin position="20"/>
        <end position="38"/>
    </location>
</feature>
<evidence type="ECO:0000256" key="3">
    <source>
        <dbReference type="SAM" id="Phobius"/>
    </source>
</evidence>
<evidence type="ECO:0000256" key="1">
    <source>
        <dbReference type="SAM" id="Coils"/>
    </source>
</evidence>
<feature type="transmembrane region" description="Helical" evidence="3">
    <location>
        <begin position="222"/>
        <end position="241"/>
    </location>
</feature>
<feature type="transmembrane region" description="Helical" evidence="3">
    <location>
        <begin position="311"/>
        <end position="331"/>
    </location>
</feature>
<organism evidence="4 5">
    <name type="scientific">candidate division Kazan bacterium RIFCSPLOWO2_01_FULL_45_19</name>
    <dbReference type="NCBI Taxonomy" id="1798538"/>
    <lineage>
        <taxon>Bacteria</taxon>
        <taxon>Bacteria division Kazan-3B-28</taxon>
    </lineage>
</organism>
<protein>
    <submittedName>
        <fullName evidence="4">Uncharacterized protein</fullName>
    </submittedName>
</protein>
<evidence type="ECO:0000313" key="4">
    <source>
        <dbReference type="EMBL" id="OGB73626.1"/>
    </source>
</evidence>
<feature type="coiled-coil region" evidence="1">
    <location>
        <begin position="779"/>
        <end position="806"/>
    </location>
</feature>
<dbReference type="EMBL" id="METD01000001">
    <property type="protein sequence ID" value="OGB73626.1"/>
    <property type="molecule type" value="Genomic_DNA"/>
</dbReference>
<feature type="compositionally biased region" description="Polar residues" evidence="2">
    <location>
        <begin position="825"/>
        <end position="840"/>
    </location>
</feature>
<keyword evidence="3" id="KW-0472">Membrane</keyword>
<accession>A0A1F4NQI8</accession>
<name>A0A1F4NQI8_UNCK3</name>